<feature type="domain" description="Formylmethanofuran dehydrogenase subunit E" evidence="1">
    <location>
        <begin position="102"/>
        <end position="186"/>
    </location>
</feature>
<dbReference type="PANTHER" id="PTHR39418">
    <property type="entry name" value="DEHYDROGENASE-RELATED"/>
    <property type="match status" value="1"/>
</dbReference>
<evidence type="ECO:0000259" key="1">
    <source>
        <dbReference type="Pfam" id="PF02663"/>
    </source>
</evidence>
<gene>
    <name evidence="2" type="ORF">CVV64_11865</name>
</gene>
<dbReference type="Gene3D" id="3.30.1330.130">
    <property type="match status" value="1"/>
</dbReference>
<dbReference type="SUPFAM" id="SSF143555">
    <property type="entry name" value="FwdE-like"/>
    <property type="match status" value="1"/>
</dbReference>
<sequence length="264" mass="29008">MDDGFRDLYDLGTMTMPFGKYAGRALIDLPEPYVVWMNRNSKISGRLGHLFGILYEVKLNGLESMVRQAAGQGVLDAVLTSCSERGQIMNHPQISFDEVAQFHGHQCPGLAMGYRMTLAAMQALRCGSAEDEDLVAIVENDACGVDALQFMSGCTFGKGNLIFRDWGKHVYTLIDRETGRAVRVAQLPGTGLNHSDRDSRMAWILLAPEKEFLSVTEVSVEIPRKAVIRESENCVRCGESVMVSRLVEVSGGKACIPCSMSHQA</sequence>
<accession>A0A2N1PP09</accession>
<organism evidence="2 3">
    <name type="scientific">Candidatus Wallbacteria bacterium HGW-Wallbacteria-1</name>
    <dbReference type="NCBI Taxonomy" id="2013854"/>
    <lineage>
        <taxon>Bacteria</taxon>
        <taxon>Candidatus Walliibacteriota</taxon>
    </lineage>
</organism>
<proteinExistence type="predicted"/>
<dbReference type="AlphaFoldDB" id="A0A2N1PP09"/>
<dbReference type="InterPro" id="IPR003814">
    <property type="entry name" value="FmdEsu_dom"/>
</dbReference>
<name>A0A2N1PP09_9BACT</name>
<comment type="caution">
    <text evidence="2">The sequence shown here is derived from an EMBL/GenBank/DDBJ whole genome shotgun (WGS) entry which is preliminary data.</text>
</comment>
<dbReference type="EMBL" id="PGXC01000009">
    <property type="protein sequence ID" value="PKK90012.1"/>
    <property type="molecule type" value="Genomic_DNA"/>
</dbReference>
<dbReference type="InterPro" id="IPR024530">
    <property type="entry name" value="QSregVF_b"/>
</dbReference>
<dbReference type="PANTHER" id="PTHR39418:SF1">
    <property type="entry name" value="DEHYDROGENASE"/>
    <property type="match status" value="1"/>
</dbReference>
<dbReference type="Pfam" id="PF02663">
    <property type="entry name" value="FmdE"/>
    <property type="match status" value="1"/>
</dbReference>
<reference evidence="2 3" key="1">
    <citation type="journal article" date="2017" name="ISME J.">
        <title>Potential for microbial H2 and metal transformations associated with novel bacteria and archaea in deep terrestrial subsurface sediments.</title>
        <authorList>
            <person name="Hernsdorf A.W."/>
            <person name="Amano Y."/>
            <person name="Miyakawa K."/>
            <person name="Ise K."/>
            <person name="Suzuki Y."/>
            <person name="Anantharaman K."/>
            <person name="Probst A."/>
            <person name="Burstein D."/>
            <person name="Thomas B.C."/>
            <person name="Banfield J.F."/>
        </authorList>
    </citation>
    <scope>NUCLEOTIDE SEQUENCE [LARGE SCALE GENOMIC DNA]</scope>
    <source>
        <strain evidence="2">HGW-Wallbacteria-1</strain>
    </source>
</reference>
<dbReference type="InterPro" id="IPR053194">
    <property type="entry name" value="tRNA_methyltr_O"/>
</dbReference>
<dbReference type="Pfam" id="PF12843">
    <property type="entry name" value="QSregVF_b"/>
    <property type="match status" value="1"/>
</dbReference>
<dbReference type="Proteomes" id="UP000233256">
    <property type="component" value="Unassembled WGS sequence"/>
</dbReference>
<evidence type="ECO:0000313" key="2">
    <source>
        <dbReference type="EMBL" id="PKK90012.1"/>
    </source>
</evidence>
<evidence type="ECO:0000313" key="3">
    <source>
        <dbReference type="Proteomes" id="UP000233256"/>
    </source>
</evidence>
<protein>
    <recommendedName>
        <fullName evidence="1">Formylmethanofuran dehydrogenase subunit E domain-containing protein</fullName>
    </recommendedName>
</protein>